<dbReference type="SUPFAM" id="SSF51419">
    <property type="entry name" value="PLP-binding barrel"/>
    <property type="match status" value="1"/>
</dbReference>
<dbReference type="InterPro" id="IPR029066">
    <property type="entry name" value="PLP-binding_barrel"/>
</dbReference>
<evidence type="ECO:0000313" key="7">
    <source>
        <dbReference type="Proteomes" id="UP000318538"/>
    </source>
</evidence>
<dbReference type="OrthoDB" id="9804072at2"/>
<feature type="domain" description="Alanine racemase N-terminal" evidence="5">
    <location>
        <begin position="80"/>
        <end position="230"/>
    </location>
</feature>
<evidence type="ECO:0000256" key="3">
    <source>
        <dbReference type="PIRSR" id="PIRSR004848-1"/>
    </source>
</evidence>
<protein>
    <recommendedName>
        <fullName evidence="2">Pyridoxal phosphate homeostasis protein</fullName>
        <shortName evidence="2">PLP homeostasis protein</shortName>
    </recommendedName>
</protein>
<dbReference type="PANTHER" id="PTHR10146">
    <property type="entry name" value="PROLINE SYNTHETASE CO-TRANSCRIBED BACTERIAL HOMOLOG PROTEIN"/>
    <property type="match status" value="1"/>
</dbReference>
<dbReference type="InterPro" id="IPR011078">
    <property type="entry name" value="PyrdxlP_homeostasis"/>
</dbReference>
<dbReference type="HAMAP" id="MF_02087">
    <property type="entry name" value="PLP_homeostasis"/>
    <property type="match status" value="1"/>
</dbReference>
<keyword evidence="1 2" id="KW-0663">Pyridoxal phosphate</keyword>
<dbReference type="NCBIfam" id="TIGR00044">
    <property type="entry name" value="YggS family pyridoxal phosphate-dependent enzyme"/>
    <property type="match status" value="1"/>
</dbReference>
<dbReference type="PANTHER" id="PTHR10146:SF14">
    <property type="entry name" value="PYRIDOXAL PHOSPHATE HOMEOSTASIS PROTEIN"/>
    <property type="match status" value="1"/>
</dbReference>
<dbReference type="KEGG" id="rlc:K227x_28160"/>
<reference evidence="6 7" key="1">
    <citation type="submission" date="2019-02" db="EMBL/GenBank/DDBJ databases">
        <title>Deep-cultivation of Planctomycetes and their phenomic and genomic characterization uncovers novel biology.</title>
        <authorList>
            <person name="Wiegand S."/>
            <person name="Jogler M."/>
            <person name="Boedeker C."/>
            <person name="Pinto D."/>
            <person name="Vollmers J."/>
            <person name="Rivas-Marin E."/>
            <person name="Kohn T."/>
            <person name="Peeters S.H."/>
            <person name="Heuer A."/>
            <person name="Rast P."/>
            <person name="Oberbeckmann S."/>
            <person name="Bunk B."/>
            <person name="Jeske O."/>
            <person name="Meyerdierks A."/>
            <person name="Storesund J.E."/>
            <person name="Kallscheuer N."/>
            <person name="Luecker S."/>
            <person name="Lage O.M."/>
            <person name="Pohl T."/>
            <person name="Merkel B.J."/>
            <person name="Hornburger P."/>
            <person name="Mueller R.-W."/>
            <person name="Bruemmer F."/>
            <person name="Labrenz M."/>
            <person name="Spormann A.M."/>
            <person name="Op den Camp H."/>
            <person name="Overmann J."/>
            <person name="Amann R."/>
            <person name="Jetten M.S.M."/>
            <person name="Mascher T."/>
            <person name="Medema M.H."/>
            <person name="Devos D.P."/>
            <person name="Kaster A.-K."/>
            <person name="Ovreas L."/>
            <person name="Rohde M."/>
            <person name="Galperin M.Y."/>
            <person name="Jogler C."/>
        </authorList>
    </citation>
    <scope>NUCLEOTIDE SEQUENCE [LARGE SCALE GENOMIC DNA]</scope>
    <source>
        <strain evidence="6 7">K22_7</strain>
    </source>
</reference>
<dbReference type="CDD" id="cd00635">
    <property type="entry name" value="PLPDE_III_YBL036c_like"/>
    <property type="match status" value="1"/>
</dbReference>
<evidence type="ECO:0000259" key="5">
    <source>
        <dbReference type="Pfam" id="PF01168"/>
    </source>
</evidence>
<dbReference type="PIRSF" id="PIRSF004848">
    <property type="entry name" value="YBL036c_PLPDEIII"/>
    <property type="match status" value="1"/>
</dbReference>
<comment type="similarity">
    <text evidence="2 4">Belongs to the pyridoxal phosphate-binding protein YggS/PROSC family.</text>
</comment>
<evidence type="ECO:0000256" key="2">
    <source>
        <dbReference type="HAMAP-Rule" id="MF_02087"/>
    </source>
</evidence>
<gene>
    <name evidence="6" type="ORF">K227x_28160</name>
</gene>
<accession>A0A517NBB6</accession>
<proteinExistence type="inferred from homology"/>
<dbReference type="Proteomes" id="UP000318538">
    <property type="component" value="Chromosome"/>
</dbReference>
<feature type="modified residue" description="N6-(pyridoxal phosphate)lysine" evidence="2 3">
    <location>
        <position position="42"/>
    </location>
</feature>
<sequence>MTNRTPAQQLAENWNRVVDEVRQATEDAGRPVGDTVVIGVTKYVDAQVTGWLVDAGCQNLGENRPQLLWQKADELALDDSVRWHVIGHLQRNKVRRTLRYRPLIHSIDSPRLLKSVADESANLSLESHVMLEVNISGEDAKTGMTPDQIRSVIGDLPSAGIKVVGIMAMAGWGTDSKAAQAQFASARQFRDQLAAEFDLSLPHLSMGMSGDFVEAIAEGATMVRIGSRLYEGVVDIG</sequence>
<dbReference type="Gene3D" id="3.20.20.10">
    <property type="entry name" value="Alanine racemase"/>
    <property type="match status" value="1"/>
</dbReference>
<evidence type="ECO:0000256" key="1">
    <source>
        <dbReference type="ARBA" id="ARBA00022898"/>
    </source>
</evidence>
<evidence type="ECO:0000256" key="4">
    <source>
        <dbReference type="RuleBase" id="RU004514"/>
    </source>
</evidence>
<dbReference type="RefSeq" id="WP_145170027.1">
    <property type="nucleotide sequence ID" value="NZ_CP036525.1"/>
</dbReference>
<name>A0A517NBB6_9BACT</name>
<evidence type="ECO:0000313" key="6">
    <source>
        <dbReference type="EMBL" id="QDT04425.1"/>
    </source>
</evidence>
<organism evidence="6 7">
    <name type="scientific">Rubripirellula lacrimiformis</name>
    <dbReference type="NCBI Taxonomy" id="1930273"/>
    <lineage>
        <taxon>Bacteria</taxon>
        <taxon>Pseudomonadati</taxon>
        <taxon>Planctomycetota</taxon>
        <taxon>Planctomycetia</taxon>
        <taxon>Pirellulales</taxon>
        <taxon>Pirellulaceae</taxon>
        <taxon>Rubripirellula</taxon>
    </lineage>
</organism>
<dbReference type="Pfam" id="PF01168">
    <property type="entry name" value="Ala_racemase_N"/>
    <property type="match status" value="1"/>
</dbReference>
<dbReference type="GO" id="GO:0030170">
    <property type="term" value="F:pyridoxal phosphate binding"/>
    <property type="evidence" value="ECO:0007669"/>
    <property type="project" value="UniProtKB-UniRule"/>
</dbReference>
<dbReference type="AlphaFoldDB" id="A0A517NBB6"/>
<comment type="cofactor">
    <cofactor evidence="3">
        <name>pyridoxal 5'-phosphate</name>
        <dbReference type="ChEBI" id="CHEBI:597326"/>
    </cofactor>
</comment>
<dbReference type="InterPro" id="IPR001608">
    <property type="entry name" value="Ala_racemase_N"/>
</dbReference>
<comment type="function">
    <text evidence="2">Pyridoxal 5'-phosphate (PLP)-binding protein, which is involved in PLP homeostasis.</text>
</comment>
<keyword evidence="7" id="KW-1185">Reference proteome</keyword>
<dbReference type="EMBL" id="CP036525">
    <property type="protein sequence ID" value="QDT04425.1"/>
    <property type="molecule type" value="Genomic_DNA"/>
</dbReference>